<dbReference type="InterPro" id="IPR012337">
    <property type="entry name" value="RNaseH-like_sf"/>
</dbReference>
<sequence length="451" mass="53481">MDTTIFRVFIYLGGIMRQLKAHEWLELFDSYEDYKNNLISKNDFELKYYSIRGFSFFDRKFNEAKKYFVFKYNRYNLGMINIESQTGKSSKKGKGSGRPKRQKITPIEIVKKEWEKMPKEQLIEILEIYKDSFDRNNIEVDISKIKKSSLSTRKLGLCFNKSKSTIHNLKTKEQQTRKKSVNTKYDELIIKSFKKNKGLFGRKRLESYIRTKFQIDLNYRTIGRAMRRLNLFCLIRRKKIDREQKNTNVKFIDLVNRDYHGETSQIIATDVTYISAPKDCLNNFVFLSVAIDHKSKFVVNYNLSKRNDLELVMEHMSKIKMDKKWIGHSDHGFQYSSKTYVDLIQKNNGVVSMGRVGNSLDNREAEYFFSILKSECLKLIDITKITFNELKSLIDDFVFWYNNERIQSVLNWKTPQECWGVLECNLQCNEKHLPLRNLGRCFFGVFVLSFN</sequence>
<dbReference type="InterPro" id="IPR025948">
    <property type="entry name" value="HTH-like_dom"/>
</dbReference>
<dbReference type="InterPro" id="IPR036397">
    <property type="entry name" value="RNaseH_sf"/>
</dbReference>
<proteinExistence type="predicted"/>
<protein>
    <submittedName>
        <fullName evidence="3">Integrase-recombinase protein</fullName>
    </submittedName>
</protein>
<dbReference type="PANTHER" id="PTHR46889">
    <property type="entry name" value="TRANSPOSASE INSF FOR INSERTION SEQUENCE IS3B-RELATED"/>
    <property type="match status" value="1"/>
</dbReference>
<evidence type="ECO:0000259" key="2">
    <source>
        <dbReference type="PROSITE" id="PS50994"/>
    </source>
</evidence>
<dbReference type="PROSITE" id="PS50994">
    <property type="entry name" value="INTEGRASE"/>
    <property type="match status" value="1"/>
</dbReference>
<name>A0A449AYP0_9BACT</name>
<organism evidence="3 4">
    <name type="scientific">Mycoplasmopsis gallopavonis</name>
    <dbReference type="NCBI Taxonomy" id="76629"/>
    <lineage>
        <taxon>Bacteria</taxon>
        <taxon>Bacillati</taxon>
        <taxon>Mycoplasmatota</taxon>
        <taxon>Mycoplasmoidales</taxon>
        <taxon>Metamycoplasmataceae</taxon>
        <taxon>Mycoplasmopsis</taxon>
    </lineage>
</organism>
<gene>
    <name evidence="3" type="ORF">NCTC10186_00084</name>
</gene>
<dbReference type="GO" id="GO:0003676">
    <property type="term" value="F:nucleic acid binding"/>
    <property type="evidence" value="ECO:0007669"/>
    <property type="project" value="InterPro"/>
</dbReference>
<dbReference type="Pfam" id="PF13276">
    <property type="entry name" value="HTH_21"/>
    <property type="match status" value="1"/>
</dbReference>
<dbReference type="Gene3D" id="3.30.420.10">
    <property type="entry name" value="Ribonuclease H-like superfamily/Ribonuclease H"/>
    <property type="match status" value="1"/>
</dbReference>
<dbReference type="InterPro" id="IPR050900">
    <property type="entry name" value="Transposase_IS3/IS150/IS904"/>
</dbReference>
<dbReference type="GO" id="GO:0015074">
    <property type="term" value="P:DNA integration"/>
    <property type="evidence" value="ECO:0007669"/>
    <property type="project" value="InterPro"/>
</dbReference>
<dbReference type="PANTHER" id="PTHR46889:SF5">
    <property type="entry name" value="INTEGRASE PROTEIN"/>
    <property type="match status" value="1"/>
</dbReference>
<dbReference type="InterPro" id="IPR001584">
    <property type="entry name" value="Integrase_cat-core"/>
</dbReference>
<evidence type="ECO:0000313" key="4">
    <source>
        <dbReference type="Proteomes" id="UP000289862"/>
    </source>
</evidence>
<dbReference type="SUPFAM" id="SSF53098">
    <property type="entry name" value="Ribonuclease H-like"/>
    <property type="match status" value="1"/>
</dbReference>
<dbReference type="KEGG" id="mgal:NCTC10186_00084"/>
<reference evidence="3 4" key="1">
    <citation type="submission" date="2019-01" db="EMBL/GenBank/DDBJ databases">
        <authorList>
            <consortium name="Pathogen Informatics"/>
        </authorList>
    </citation>
    <scope>NUCLEOTIDE SEQUENCE [LARGE SCALE GENOMIC DNA]</scope>
    <source>
        <strain evidence="3 4">NCTC10186</strain>
    </source>
</reference>
<feature type="domain" description="Integrase catalytic" evidence="2">
    <location>
        <begin position="258"/>
        <end position="423"/>
    </location>
</feature>
<dbReference type="RefSeq" id="WP_129724525.1">
    <property type="nucleotide sequence ID" value="NZ_LR215031.1"/>
</dbReference>
<dbReference type="Proteomes" id="UP000289862">
    <property type="component" value="Chromosome"/>
</dbReference>
<accession>A0A449AYP0</accession>
<evidence type="ECO:0000313" key="3">
    <source>
        <dbReference type="EMBL" id="VEU72620.1"/>
    </source>
</evidence>
<dbReference type="NCBIfam" id="NF033516">
    <property type="entry name" value="transpos_IS3"/>
    <property type="match status" value="1"/>
</dbReference>
<comment type="function">
    <text evidence="1">Involved in the transposition of the insertion sequence.</text>
</comment>
<dbReference type="Pfam" id="PF13333">
    <property type="entry name" value="rve_2"/>
    <property type="match status" value="1"/>
</dbReference>
<dbReference type="Pfam" id="PF00665">
    <property type="entry name" value="rve"/>
    <property type="match status" value="1"/>
</dbReference>
<keyword evidence="4" id="KW-1185">Reference proteome</keyword>
<evidence type="ECO:0000256" key="1">
    <source>
        <dbReference type="ARBA" id="ARBA00002286"/>
    </source>
</evidence>
<dbReference type="EMBL" id="LR215031">
    <property type="protein sequence ID" value="VEU72620.1"/>
    <property type="molecule type" value="Genomic_DNA"/>
</dbReference>
<dbReference type="AlphaFoldDB" id="A0A449AYP0"/>
<dbReference type="InterPro" id="IPR048020">
    <property type="entry name" value="Transpos_IS3"/>
</dbReference>